<sequence length="230" mass="24277">METIDDHQLDWLDEVLPGGPVRILDAGCGDGGLAAALARHGHEVTALDISAEAVAAARSAGVPAVRADLASHRDDPFDVIILSLSLHHMSPLEAVLDRAAALLAPGGTLAVDEFAWDRAGAADAAWFYDAGALLAAAGLADFPRGPCPDPAGRWRAAHAGYARGDAMLAGIAARFRIDDVRRQPYLSRYLGGRLVSGAEEVAGELWRIERERIAAGTLQHVGLRVTARQK</sequence>
<dbReference type="EMBL" id="BMNH01000013">
    <property type="protein sequence ID" value="GGO73095.1"/>
    <property type="molecule type" value="Genomic_DNA"/>
</dbReference>
<evidence type="ECO:0000313" key="4">
    <source>
        <dbReference type="Proteomes" id="UP000646523"/>
    </source>
</evidence>
<reference evidence="3" key="2">
    <citation type="submission" date="2020-09" db="EMBL/GenBank/DDBJ databases">
        <authorList>
            <person name="Sun Q."/>
            <person name="Zhou Y."/>
        </authorList>
    </citation>
    <scope>NUCLEOTIDE SEQUENCE</scope>
    <source>
        <strain evidence="3">CGMCC 4.7368</strain>
    </source>
</reference>
<comment type="caution">
    <text evidence="3">The sequence shown here is derived from an EMBL/GenBank/DDBJ whole genome shotgun (WGS) entry which is preliminary data.</text>
</comment>
<evidence type="ECO:0000259" key="2">
    <source>
        <dbReference type="Pfam" id="PF08241"/>
    </source>
</evidence>
<dbReference type="RefSeq" id="WP_189125910.1">
    <property type="nucleotide sequence ID" value="NZ_BMNH01000013.1"/>
</dbReference>
<dbReference type="PANTHER" id="PTHR43861:SF3">
    <property type="entry name" value="PUTATIVE (AFU_ORTHOLOGUE AFUA_2G14390)-RELATED"/>
    <property type="match status" value="1"/>
</dbReference>
<keyword evidence="4" id="KW-1185">Reference proteome</keyword>
<reference evidence="3" key="1">
    <citation type="journal article" date="2014" name="Int. J. Syst. Evol. Microbiol.">
        <title>Complete genome sequence of Corynebacterium casei LMG S-19264T (=DSM 44701T), isolated from a smear-ripened cheese.</title>
        <authorList>
            <consortium name="US DOE Joint Genome Institute (JGI-PGF)"/>
            <person name="Walter F."/>
            <person name="Albersmeier A."/>
            <person name="Kalinowski J."/>
            <person name="Ruckert C."/>
        </authorList>
    </citation>
    <scope>NUCLEOTIDE SEQUENCE</scope>
    <source>
        <strain evidence="3">CGMCC 4.7368</strain>
    </source>
</reference>
<organism evidence="3 4">
    <name type="scientific">Nonomuraea cavernae</name>
    <dbReference type="NCBI Taxonomy" id="2045107"/>
    <lineage>
        <taxon>Bacteria</taxon>
        <taxon>Bacillati</taxon>
        <taxon>Actinomycetota</taxon>
        <taxon>Actinomycetes</taxon>
        <taxon>Streptosporangiales</taxon>
        <taxon>Streptosporangiaceae</taxon>
        <taxon>Nonomuraea</taxon>
    </lineage>
</organism>
<proteinExistence type="predicted"/>
<dbReference type="Pfam" id="PF08241">
    <property type="entry name" value="Methyltransf_11"/>
    <property type="match status" value="1"/>
</dbReference>
<evidence type="ECO:0000256" key="1">
    <source>
        <dbReference type="ARBA" id="ARBA00022679"/>
    </source>
</evidence>
<gene>
    <name evidence="3" type="ORF">GCM10012289_42690</name>
</gene>
<dbReference type="AlphaFoldDB" id="A0A917Z538"/>
<evidence type="ECO:0000313" key="3">
    <source>
        <dbReference type="EMBL" id="GGO73095.1"/>
    </source>
</evidence>
<dbReference type="Proteomes" id="UP000646523">
    <property type="component" value="Unassembled WGS sequence"/>
</dbReference>
<feature type="domain" description="Methyltransferase type 11" evidence="2">
    <location>
        <begin position="24"/>
        <end position="110"/>
    </location>
</feature>
<dbReference type="GO" id="GO:0016740">
    <property type="term" value="F:transferase activity"/>
    <property type="evidence" value="ECO:0007669"/>
    <property type="project" value="UniProtKB-KW"/>
</dbReference>
<dbReference type="Gene3D" id="3.40.50.150">
    <property type="entry name" value="Vaccinia Virus protein VP39"/>
    <property type="match status" value="1"/>
</dbReference>
<dbReference type="InterPro" id="IPR029063">
    <property type="entry name" value="SAM-dependent_MTases_sf"/>
</dbReference>
<protein>
    <recommendedName>
        <fullName evidence="2">Methyltransferase type 11 domain-containing protein</fullName>
    </recommendedName>
</protein>
<dbReference type="PANTHER" id="PTHR43861">
    <property type="entry name" value="TRANS-ACONITATE 2-METHYLTRANSFERASE-RELATED"/>
    <property type="match status" value="1"/>
</dbReference>
<dbReference type="CDD" id="cd02440">
    <property type="entry name" value="AdoMet_MTases"/>
    <property type="match status" value="1"/>
</dbReference>
<accession>A0A917Z538</accession>
<name>A0A917Z538_9ACTN</name>
<dbReference type="InterPro" id="IPR013216">
    <property type="entry name" value="Methyltransf_11"/>
</dbReference>
<keyword evidence="1" id="KW-0808">Transferase</keyword>
<dbReference type="SUPFAM" id="SSF53335">
    <property type="entry name" value="S-adenosyl-L-methionine-dependent methyltransferases"/>
    <property type="match status" value="1"/>
</dbReference>